<gene>
    <name evidence="2" type="ORF">PCOR1329_LOCUS78165</name>
</gene>
<name>A0ABN9XMH4_9DINO</name>
<organism evidence="2 3">
    <name type="scientific">Prorocentrum cordatum</name>
    <dbReference type="NCBI Taxonomy" id="2364126"/>
    <lineage>
        <taxon>Eukaryota</taxon>
        <taxon>Sar</taxon>
        <taxon>Alveolata</taxon>
        <taxon>Dinophyceae</taxon>
        <taxon>Prorocentrales</taxon>
        <taxon>Prorocentraceae</taxon>
        <taxon>Prorocentrum</taxon>
    </lineage>
</organism>
<evidence type="ECO:0000313" key="3">
    <source>
        <dbReference type="Proteomes" id="UP001189429"/>
    </source>
</evidence>
<evidence type="ECO:0000256" key="1">
    <source>
        <dbReference type="SAM" id="MobiDB-lite"/>
    </source>
</evidence>
<dbReference type="Proteomes" id="UP001189429">
    <property type="component" value="Unassembled WGS sequence"/>
</dbReference>
<accession>A0ABN9XMH4</accession>
<evidence type="ECO:0000313" key="2">
    <source>
        <dbReference type="EMBL" id="CAK0901082.1"/>
    </source>
</evidence>
<feature type="region of interest" description="Disordered" evidence="1">
    <location>
        <begin position="272"/>
        <end position="373"/>
    </location>
</feature>
<sequence length="373" mass="39139">MVAAADPGWRDCPRAKCTSDLPALADLRKTHALSIIRYQAQSDVEEPVRLNRAFLVDLAALTPRVPAPPLAKAAKDHSPELSKPERASWANAAKQAMQHCYKHKDVKKLAPATAAVARALQQRGREGAPTLPIDARPKPSAAPAGSPRGPALRSPPSASEIAAVRGHSGTPRAPTKRASAALGSPGQNSSAAPTTTRRRLTRKQSLVDLPTAPAAEKPAPKRASVREVDCNRIALKKTDDSAELREFDLKGARVAILADGATWTSEITGADSAARMNPPVNEKPAITKTSGNNEKPAAATGAWRVDGEDLTMGADEDNDAKRELTRAMKGMPPKPAAAKAKPAAAELKAKPAAAELPKAKPAAADPGNLTDEK</sequence>
<feature type="region of interest" description="Disordered" evidence="1">
    <location>
        <begin position="120"/>
        <end position="225"/>
    </location>
</feature>
<feature type="non-terminal residue" evidence="2">
    <location>
        <position position="373"/>
    </location>
</feature>
<keyword evidence="3" id="KW-1185">Reference proteome</keyword>
<proteinExistence type="predicted"/>
<comment type="caution">
    <text evidence="2">The sequence shown here is derived from an EMBL/GenBank/DDBJ whole genome shotgun (WGS) entry which is preliminary data.</text>
</comment>
<feature type="compositionally biased region" description="Low complexity" evidence="1">
    <location>
        <begin position="138"/>
        <end position="151"/>
    </location>
</feature>
<protein>
    <submittedName>
        <fullName evidence="2">Uncharacterized protein</fullName>
    </submittedName>
</protein>
<feature type="compositionally biased region" description="Low complexity" evidence="1">
    <location>
        <begin position="336"/>
        <end position="364"/>
    </location>
</feature>
<dbReference type="EMBL" id="CAUYUJ010020880">
    <property type="protein sequence ID" value="CAK0901082.1"/>
    <property type="molecule type" value="Genomic_DNA"/>
</dbReference>
<reference evidence="2" key="1">
    <citation type="submission" date="2023-10" db="EMBL/GenBank/DDBJ databases">
        <authorList>
            <person name="Chen Y."/>
            <person name="Shah S."/>
            <person name="Dougan E. K."/>
            <person name="Thang M."/>
            <person name="Chan C."/>
        </authorList>
    </citation>
    <scope>NUCLEOTIDE SEQUENCE [LARGE SCALE GENOMIC DNA]</scope>
</reference>